<gene>
    <name evidence="1" type="ORF">PV05_04368</name>
</gene>
<dbReference type="InterPro" id="IPR001128">
    <property type="entry name" value="Cyt_P450"/>
</dbReference>
<reference evidence="1 2" key="1">
    <citation type="submission" date="2015-01" db="EMBL/GenBank/DDBJ databases">
        <title>The Genome Sequence of Exophiala xenobiotica CBS118157.</title>
        <authorList>
            <consortium name="The Broad Institute Genomics Platform"/>
            <person name="Cuomo C."/>
            <person name="de Hoog S."/>
            <person name="Gorbushina A."/>
            <person name="Stielow B."/>
            <person name="Teixiera M."/>
            <person name="Abouelleil A."/>
            <person name="Chapman S.B."/>
            <person name="Priest M."/>
            <person name="Young S.K."/>
            <person name="Wortman J."/>
            <person name="Nusbaum C."/>
            <person name="Birren B."/>
        </authorList>
    </citation>
    <scope>NUCLEOTIDE SEQUENCE [LARGE SCALE GENOMIC DNA]</scope>
    <source>
        <strain evidence="1 2">CBS 118157</strain>
    </source>
</reference>
<dbReference type="GO" id="GO:0005506">
    <property type="term" value="F:iron ion binding"/>
    <property type="evidence" value="ECO:0007669"/>
    <property type="project" value="InterPro"/>
</dbReference>
<dbReference type="HOGENOM" id="CLU_2704818_0_0_1"/>
<accession>A0A0D2CZR0</accession>
<dbReference type="RefSeq" id="XP_013316221.1">
    <property type="nucleotide sequence ID" value="XM_013460767.1"/>
</dbReference>
<sequence>MKRAFMAFGGSARVCLGQNLARMELLHAVARFFRACPTARIADSMKDKDATMVDFFVIKPACGAMEITLDQEQ</sequence>
<dbReference type="InterPro" id="IPR036396">
    <property type="entry name" value="Cyt_P450_sf"/>
</dbReference>
<dbReference type="GO" id="GO:0020037">
    <property type="term" value="F:heme binding"/>
    <property type="evidence" value="ECO:0007669"/>
    <property type="project" value="InterPro"/>
</dbReference>
<proteinExistence type="predicted"/>
<protein>
    <submittedName>
        <fullName evidence="1">Uncharacterized protein</fullName>
    </submittedName>
</protein>
<name>A0A0D2CZR0_9EURO</name>
<dbReference type="GO" id="GO:0004497">
    <property type="term" value="F:monooxygenase activity"/>
    <property type="evidence" value="ECO:0007669"/>
    <property type="project" value="InterPro"/>
</dbReference>
<evidence type="ECO:0000313" key="2">
    <source>
        <dbReference type="Proteomes" id="UP000054342"/>
    </source>
</evidence>
<dbReference type="STRING" id="348802.A0A0D2CZR0"/>
<dbReference type="OrthoDB" id="1470350at2759"/>
<dbReference type="Gene3D" id="1.10.630.10">
    <property type="entry name" value="Cytochrome P450"/>
    <property type="match status" value="1"/>
</dbReference>
<dbReference type="Proteomes" id="UP000054342">
    <property type="component" value="Unassembled WGS sequence"/>
</dbReference>
<dbReference type="Pfam" id="PF00067">
    <property type="entry name" value="p450"/>
    <property type="match status" value="1"/>
</dbReference>
<keyword evidence="2" id="KW-1185">Reference proteome</keyword>
<dbReference type="EMBL" id="KN847319">
    <property type="protein sequence ID" value="KIW55637.1"/>
    <property type="molecule type" value="Genomic_DNA"/>
</dbReference>
<organism evidence="1 2">
    <name type="scientific">Exophiala xenobiotica</name>
    <dbReference type="NCBI Taxonomy" id="348802"/>
    <lineage>
        <taxon>Eukaryota</taxon>
        <taxon>Fungi</taxon>
        <taxon>Dikarya</taxon>
        <taxon>Ascomycota</taxon>
        <taxon>Pezizomycotina</taxon>
        <taxon>Eurotiomycetes</taxon>
        <taxon>Chaetothyriomycetidae</taxon>
        <taxon>Chaetothyriales</taxon>
        <taxon>Herpotrichiellaceae</taxon>
        <taxon>Exophiala</taxon>
    </lineage>
</organism>
<dbReference type="AlphaFoldDB" id="A0A0D2CZR0"/>
<evidence type="ECO:0000313" key="1">
    <source>
        <dbReference type="EMBL" id="KIW55637.1"/>
    </source>
</evidence>
<dbReference type="SUPFAM" id="SSF48264">
    <property type="entry name" value="Cytochrome P450"/>
    <property type="match status" value="1"/>
</dbReference>
<dbReference type="GO" id="GO:0016705">
    <property type="term" value="F:oxidoreductase activity, acting on paired donors, with incorporation or reduction of molecular oxygen"/>
    <property type="evidence" value="ECO:0007669"/>
    <property type="project" value="InterPro"/>
</dbReference>
<dbReference type="GeneID" id="25326276"/>